<accession>A0A1Y2K525</accession>
<dbReference type="CDD" id="cd00769">
    <property type="entry name" value="PheRS_beta_core"/>
    <property type="match status" value="1"/>
</dbReference>
<dbReference type="InterPro" id="IPR045060">
    <property type="entry name" value="Phe-tRNA-ligase_IIc_bsu"/>
</dbReference>
<dbReference type="SMART" id="SM00873">
    <property type="entry name" value="B3_4"/>
    <property type="match status" value="1"/>
</dbReference>
<evidence type="ECO:0000256" key="3">
    <source>
        <dbReference type="ARBA" id="ARBA00007438"/>
    </source>
</evidence>
<dbReference type="GO" id="GO:0004826">
    <property type="term" value="F:phenylalanine-tRNA ligase activity"/>
    <property type="evidence" value="ECO:0007669"/>
    <property type="project" value="UniProtKB-EC"/>
</dbReference>
<comment type="subcellular location">
    <subcellularLocation>
        <location evidence="2">Cytoplasm</location>
    </subcellularLocation>
</comment>
<evidence type="ECO:0000256" key="10">
    <source>
        <dbReference type="ARBA" id="ARBA00022842"/>
    </source>
</evidence>
<sequence>MLETTDAAHPPVRCDHCGTDFKINPDKLSQLGESEGIRMELLAVRPDMFDAGGLGRALRQYQGEQMLPSQYHLNPPQRRVTVDAAVAQPESFRPHIACVEVRGVTLDDETLRIIMKLQENLHWALGRDRKRASIGVYDLDTLKADNLHYGVLDPDAAGFCPLGIADGQVWSGRRILAEHPKGVGYKHLLEQLSAYPLLSDESGQVLSMPPIINSESTRVRPESKNLFIDVTGPEARTVEKTLNILAANIAELLPGAELFGVEVHYADRRVVTPDLTPQEVRFDGVAAKRLIGVDLDDEAMKDCLLRMGYGVESLGGHQFNVAVPAWRNDILHPMDLVEDVAIAYGYHNIEAAPVTSVTVAKERPVQRHFNLCRQIFTGLGFFEAITLILSSEDAQYERMGLPEDPERVTIDNPISVEQTQIRTALLPGLLETFSINTDQELPQQIFEVGNVSFLDPKRDTGARERSRLAVAAIGPKVDFSQIKAVCEAFAREHRITLRYEAANMPFYLPGRGARLSTQIDGKDVVLGHIGEIHPLVLENFNLSFPTAAMEINLDPLQARI</sequence>
<dbReference type="InterPro" id="IPR009061">
    <property type="entry name" value="DNA-bd_dom_put_sf"/>
</dbReference>
<keyword evidence="10" id="KW-0460">Magnesium</keyword>
<dbReference type="InterPro" id="IPR041616">
    <property type="entry name" value="PheRS_beta_core"/>
</dbReference>
<dbReference type="InterPro" id="IPR045864">
    <property type="entry name" value="aa-tRNA-synth_II/BPL/LPL"/>
</dbReference>
<dbReference type="EC" id="6.1.1.20" evidence="4"/>
<dbReference type="Proteomes" id="UP000194003">
    <property type="component" value="Unassembled WGS sequence"/>
</dbReference>
<keyword evidence="8" id="KW-0547">Nucleotide-binding</keyword>
<evidence type="ECO:0000256" key="2">
    <source>
        <dbReference type="ARBA" id="ARBA00004496"/>
    </source>
</evidence>
<dbReference type="InterPro" id="IPR004531">
    <property type="entry name" value="Phe-tRNA-synth_IIc_bsu_arc_euk"/>
</dbReference>
<keyword evidence="5" id="KW-0963">Cytoplasm</keyword>
<dbReference type="SUPFAM" id="SSF55681">
    <property type="entry name" value="Class II aaRS and biotin synthetases"/>
    <property type="match status" value="1"/>
</dbReference>
<evidence type="ECO:0000256" key="12">
    <source>
        <dbReference type="ARBA" id="ARBA00023146"/>
    </source>
</evidence>
<dbReference type="Gene3D" id="3.30.56.10">
    <property type="match status" value="1"/>
</dbReference>
<dbReference type="GO" id="GO:0005524">
    <property type="term" value="F:ATP binding"/>
    <property type="evidence" value="ECO:0007669"/>
    <property type="project" value="UniProtKB-KW"/>
</dbReference>
<keyword evidence="9" id="KW-0067">ATP-binding</keyword>
<evidence type="ECO:0000256" key="8">
    <source>
        <dbReference type="ARBA" id="ARBA00022741"/>
    </source>
</evidence>
<dbReference type="SMART" id="SM00874">
    <property type="entry name" value="B5"/>
    <property type="match status" value="1"/>
</dbReference>
<evidence type="ECO:0000259" key="13">
    <source>
        <dbReference type="PROSITE" id="PS51483"/>
    </source>
</evidence>
<evidence type="ECO:0000256" key="4">
    <source>
        <dbReference type="ARBA" id="ARBA00012814"/>
    </source>
</evidence>
<dbReference type="Gene3D" id="3.30.930.10">
    <property type="entry name" value="Bira Bifunctional Protein, Domain 2"/>
    <property type="match status" value="1"/>
</dbReference>
<name>A0A1Y2K525_9PROT</name>
<feature type="domain" description="B5" evidence="13">
    <location>
        <begin position="275"/>
        <end position="351"/>
    </location>
</feature>
<evidence type="ECO:0000256" key="9">
    <source>
        <dbReference type="ARBA" id="ARBA00022840"/>
    </source>
</evidence>
<dbReference type="Pfam" id="PF17759">
    <property type="entry name" value="tRNA_synthFbeta"/>
    <property type="match status" value="1"/>
</dbReference>
<evidence type="ECO:0000256" key="1">
    <source>
        <dbReference type="ARBA" id="ARBA00001946"/>
    </source>
</evidence>
<dbReference type="InterPro" id="IPR005147">
    <property type="entry name" value="tRNA_synthase_B5-dom"/>
</dbReference>
<keyword evidence="6" id="KW-0436">Ligase</keyword>
<dbReference type="GO" id="GO:0006432">
    <property type="term" value="P:phenylalanyl-tRNA aminoacylation"/>
    <property type="evidence" value="ECO:0007669"/>
    <property type="project" value="InterPro"/>
</dbReference>
<comment type="similarity">
    <text evidence="3">Belongs to the phenylalanyl-tRNA synthetase beta subunit family. Type 2 subfamily.</text>
</comment>
<evidence type="ECO:0000256" key="5">
    <source>
        <dbReference type="ARBA" id="ARBA00022490"/>
    </source>
</evidence>
<evidence type="ECO:0000313" key="15">
    <source>
        <dbReference type="Proteomes" id="UP000194003"/>
    </source>
</evidence>
<dbReference type="PROSITE" id="PS51483">
    <property type="entry name" value="B5"/>
    <property type="match status" value="1"/>
</dbReference>
<dbReference type="STRING" id="1434232.MAIT1_02194"/>
<evidence type="ECO:0000313" key="14">
    <source>
        <dbReference type="EMBL" id="OSM02105.1"/>
    </source>
</evidence>
<proteinExistence type="inferred from homology"/>
<keyword evidence="7" id="KW-0479">Metal-binding</keyword>
<dbReference type="SUPFAM" id="SSF46955">
    <property type="entry name" value="Putative DNA-binding domain"/>
    <property type="match status" value="1"/>
</dbReference>
<dbReference type="GO" id="GO:0000287">
    <property type="term" value="F:magnesium ion binding"/>
    <property type="evidence" value="ECO:0007669"/>
    <property type="project" value="InterPro"/>
</dbReference>
<dbReference type="GO" id="GO:0009328">
    <property type="term" value="C:phenylalanine-tRNA ligase complex"/>
    <property type="evidence" value="ECO:0007669"/>
    <property type="project" value="TreeGrafter"/>
</dbReference>
<dbReference type="Gene3D" id="3.50.40.10">
    <property type="entry name" value="Phenylalanyl-trna Synthetase, Chain B, domain 3"/>
    <property type="match status" value="1"/>
</dbReference>
<comment type="caution">
    <text evidence="14">The sequence shown here is derived from an EMBL/GenBank/DDBJ whole genome shotgun (WGS) entry which is preliminary data.</text>
</comment>
<dbReference type="PANTHER" id="PTHR10947">
    <property type="entry name" value="PHENYLALANYL-TRNA SYNTHETASE BETA CHAIN AND LEUCINE-RICH REPEAT-CONTAINING PROTEIN 47"/>
    <property type="match status" value="1"/>
</dbReference>
<comment type="cofactor">
    <cofactor evidence="1">
        <name>Mg(2+)</name>
        <dbReference type="ChEBI" id="CHEBI:18420"/>
    </cofactor>
</comment>
<dbReference type="Pfam" id="PF03484">
    <property type="entry name" value="B5"/>
    <property type="match status" value="1"/>
</dbReference>
<evidence type="ECO:0000256" key="11">
    <source>
        <dbReference type="ARBA" id="ARBA00022917"/>
    </source>
</evidence>
<dbReference type="PANTHER" id="PTHR10947:SF0">
    <property type="entry name" value="PHENYLALANINE--TRNA LIGASE BETA SUBUNIT"/>
    <property type="match status" value="1"/>
</dbReference>
<keyword evidence="12 14" id="KW-0030">Aminoacyl-tRNA synthetase</keyword>
<evidence type="ECO:0000256" key="7">
    <source>
        <dbReference type="ARBA" id="ARBA00022723"/>
    </source>
</evidence>
<keyword evidence="15" id="KW-1185">Reference proteome</keyword>
<dbReference type="GO" id="GO:0003723">
    <property type="term" value="F:RNA binding"/>
    <property type="evidence" value="ECO:0007669"/>
    <property type="project" value="InterPro"/>
</dbReference>
<dbReference type="NCBIfam" id="TIGR00471">
    <property type="entry name" value="pheT_arch"/>
    <property type="match status" value="1"/>
</dbReference>
<dbReference type="EMBL" id="LVJN01000020">
    <property type="protein sequence ID" value="OSM02105.1"/>
    <property type="molecule type" value="Genomic_DNA"/>
</dbReference>
<evidence type="ECO:0000256" key="6">
    <source>
        <dbReference type="ARBA" id="ARBA00022598"/>
    </source>
</evidence>
<dbReference type="AlphaFoldDB" id="A0A1Y2K525"/>
<dbReference type="InterPro" id="IPR005146">
    <property type="entry name" value="B3/B4_tRNA-bd"/>
</dbReference>
<gene>
    <name evidence="14" type="ORF">MAIT1_02194</name>
</gene>
<dbReference type="InterPro" id="IPR020825">
    <property type="entry name" value="Phe-tRNA_synthase-like_B3/B4"/>
</dbReference>
<keyword evidence="11" id="KW-0648">Protein biosynthesis</keyword>
<protein>
    <recommendedName>
        <fullName evidence="4">phenylalanine--tRNA ligase</fullName>
        <ecNumber evidence="4">6.1.1.20</ecNumber>
    </recommendedName>
</protein>
<organism evidence="14 15">
    <name type="scientific">Magnetofaba australis IT-1</name>
    <dbReference type="NCBI Taxonomy" id="1434232"/>
    <lineage>
        <taxon>Bacteria</taxon>
        <taxon>Pseudomonadati</taxon>
        <taxon>Pseudomonadota</taxon>
        <taxon>Magnetococcia</taxon>
        <taxon>Magnetococcales</taxon>
        <taxon>Magnetococcaceae</taxon>
        <taxon>Magnetofaba</taxon>
    </lineage>
</organism>
<reference evidence="14 15" key="1">
    <citation type="journal article" date="2016" name="BMC Genomics">
        <title>Combined genomic and structural analyses of a cultured magnetotactic bacterium reveals its niche adaptation to a dynamic environment.</title>
        <authorList>
            <person name="Araujo A.C."/>
            <person name="Morillo V."/>
            <person name="Cypriano J."/>
            <person name="Teixeira L.C."/>
            <person name="Leao P."/>
            <person name="Lyra S."/>
            <person name="Almeida L.G."/>
            <person name="Bazylinski D.A."/>
            <person name="Vasconcellos A.T."/>
            <person name="Abreu F."/>
            <person name="Lins U."/>
        </authorList>
    </citation>
    <scope>NUCLEOTIDE SEQUENCE [LARGE SCALE GENOMIC DNA]</scope>
    <source>
        <strain evidence="14 15">IT-1</strain>
    </source>
</reference>